<keyword evidence="10" id="KW-1185">Reference proteome</keyword>
<dbReference type="PANTHER" id="PTHR11108">
    <property type="entry name" value="FERROCHELATASE"/>
    <property type="match status" value="1"/>
</dbReference>
<evidence type="ECO:0000313" key="10">
    <source>
        <dbReference type="Proteomes" id="UP000298355"/>
    </source>
</evidence>
<dbReference type="Gene3D" id="3.40.50.1400">
    <property type="match status" value="2"/>
</dbReference>
<dbReference type="InterPro" id="IPR033659">
    <property type="entry name" value="Ferrochelatase_N"/>
</dbReference>
<keyword evidence="7" id="KW-0963">Cytoplasm</keyword>
<dbReference type="EC" id="4.99.1.9" evidence="7"/>
<dbReference type="EMBL" id="SOGJ01000028">
    <property type="protein sequence ID" value="TFC96199.1"/>
    <property type="molecule type" value="Genomic_DNA"/>
</dbReference>
<evidence type="ECO:0000256" key="3">
    <source>
        <dbReference type="ARBA" id="ARBA00023133"/>
    </source>
</evidence>
<keyword evidence="3 7" id="KW-0350">Heme biosynthesis</keyword>
<dbReference type="GO" id="GO:0016829">
    <property type="term" value="F:lyase activity"/>
    <property type="evidence" value="ECO:0007669"/>
    <property type="project" value="UniProtKB-KW"/>
</dbReference>
<keyword evidence="7" id="KW-0479">Metal-binding</keyword>
<comment type="similarity">
    <text evidence="7 8">Belongs to the ferrochelatase family.</text>
</comment>
<keyword evidence="2 7" id="KW-0408">Iron</keyword>
<sequence length="399" mass="41551">MEARGMEARGYDAVLLLGFGGPEGQDDVIPFLRNVTRGRGVPESRLETVATHYRASGGVSPVNAQNRALRDALQAELAGRGTVVPVYWGNRNWAPYLGDVVAEAVAAGHSRLLALTTSAYSSYSSCRQYRDDLAEARGATLPGDAVCIDAVRPYFDHPGFVTPFVLGVRSALAEFERQGLAAAELHVLFTTHSIPQADAERSGPRERSFGAGGAYEAQHRAVAEVVMAAVAAAQARGSAAVVAEGGREGVAVTAGAAPAWSLVFQSRSGPPGMPWLKPDVNDAITVLAEAGTRAVVVVPIGFISDHMEVTWDLDTEAAATAAAHDMEFTRVSTPGLHPVFVAGLVDLLLERLTPAVPAERCALTALGPWPDACPAGCCEKGPARGAEHPAASVAGVTGG</sequence>
<dbReference type="InterPro" id="IPR001015">
    <property type="entry name" value="Ferrochelatase"/>
</dbReference>
<feature type="binding site" evidence="7">
    <location>
        <position position="308"/>
    </location>
    <ligand>
        <name>Fe(2+)</name>
        <dbReference type="ChEBI" id="CHEBI:29033"/>
    </ligand>
</feature>
<comment type="pathway">
    <text evidence="1 7">Porphyrin-containing compound metabolism; protoheme biosynthesis.</text>
</comment>
<dbReference type="CDD" id="cd00419">
    <property type="entry name" value="Ferrochelatase_C"/>
    <property type="match status" value="1"/>
</dbReference>
<feature type="binding site" evidence="7">
    <location>
        <position position="192"/>
    </location>
    <ligand>
        <name>Fe(2+)</name>
        <dbReference type="ChEBI" id="CHEBI:29033"/>
    </ligand>
</feature>
<feature type="binding site" evidence="7">
    <location>
        <position position="60"/>
    </location>
    <ligand>
        <name>Fe-coproporphyrin III</name>
        <dbReference type="ChEBI" id="CHEBI:68438"/>
    </ligand>
</feature>
<dbReference type="PANTHER" id="PTHR11108:SF1">
    <property type="entry name" value="FERROCHELATASE, MITOCHONDRIAL"/>
    <property type="match status" value="1"/>
</dbReference>
<gene>
    <name evidence="7" type="primary">cpfC</name>
    <name evidence="9" type="ORF">E3O65_13600</name>
</gene>
<protein>
    <recommendedName>
        <fullName evidence="7">Coproporphyrin III ferrochelatase</fullName>
        <ecNumber evidence="7">4.99.1.9</ecNumber>
    </recommendedName>
</protein>
<accession>A0ABY2IZW2</accession>
<dbReference type="HAMAP" id="MF_00323">
    <property type="entry name" value="Ferrochelatase"/>
    <property type="match status" value="1"/>
</dbReference>
<comment type="subcellular location">
    <subcellularLocation>
        <location evidence="7">Cytoplasm</location>
    </subcellularLocation>
</comment>
<dbReference type="SUPFAM" id="SSF53800">
    <property type="entry name" value="Chelatase"/>
    <property type="match status" value="1"/>
</dbReference>
<dbReference type="NCBIfam" id="NF000689">
    <property type="entry name" value="PRK00035.2-1"/>
    <property type="match status" value="1"/>
</dbReference>
<evidence type="ECO:0000313" key="9">
    <source>
        <dbReference type="EMBL" id="TFC96199.1"/>
    </source>
</evidence>
<evidence type="ECO:0000256" key="1">
    <source>
        <dbReference type="ARBA" id="ARBA00004744"/>
    </source>
</evidence>
<comment type="caution">
    <text evidence="9">The sequence shown here is derived from an EMBL/GenBank/DDBJ whole genome shotgun (WGS) entry which is preliminary data.</text>
</comment>
<keyword evidence="4 7" id="KW-0456">Lyase</keyword>
<evidence type="ECO:0000256" key="2">
    <source>
        <dbReference type="ARBA" id="ARBA00023004"/>
    </source>
</evidence>
<dbReference type="Proteomes" id="UP000298355">
    <property type="component" value="Unassembled WGS sequence"/>
</dbReference>
<dbReference type="InterPro" id="IPR033644">
    <property type="entry name" value="Ferrochelatase_C"/>
</dbReference>
<comment type="catalytic activity">
    <reaction evidence="6">
        <text>Fe-coproporphyrin III + 2 H(+) = coproporphyrin III + Fe(2+)</text>
        <dbReference type="Rhea" id="RHEA:49572"/>
        <dbReference type="ChEBI" id="CHEBI:15378"/>
        <dbReference type="ChEBI" id="CHEBI:29033"/>
        <dbReference type="ChEBI" id="CHEBI:68438"/>
        <dbReference type="ChEBI" id="CHEBI:131725"/>
        <dbReference type="EC" id="4.99.1.9"/>
    </reaction>
    <physiologicalReaction direction="right-to-left" evidence="6">
        <dbReference type="Rhea" id="RHEA:49574"/>
    </physiologicalReaction>
</comment>
<feature type="binding site" evidence="7">
    <location>
        <position position="129"/>
    </location>
    <ligand>
        <name>Fe-coproporphyrin III</name>
        <dbReference type="ChEBI" id="CHEBI:68438"/>
    </ligand>
</feature>
<reference evidence="9 10" key="1">
    <citation type="submission" date="2019-03" db="EMBL/GenBank/DDBJ databases">
        <title>Genomics of glacier-inhabiting Cryobacterium strains.</title>
        <authorList>
            <person name="Liu Q."/>
            <person name="Xin Y.-H."/>
        </authorList>
    </citation>
    <scope>NUCLEOTIDE SEQUENCE [LARGE SCALE GENOMIC DNA]</scope>
    <source>
        <strain evidence="9 10">TMT4-23</strain>
    </source>
</reference>
<dbReference type="CDD" id="cd03411">
    <property type="entry name" value="Ferrochelatase_N"/>
    <property type="match status" value="1"/>
</dbReference>
<evidence type="ECO:0000256" key="6">
    <source>
        <dbReference type="ARBA" id="ARBA00024536"/>
    </source>
</evidence>
<proteinExistence type="inferred from homology"/>
<comment type="function">
    <text evidence="7">Involved in coproporphyrin-dependent heme b biosynthesis. Catalyzes the insertion of ferrous iron into coproporphyrin III to form Fe-coproporphyrin III.</text>
</comment>
<dbReference type="RefSeq" id="WP_134364395.1">
    <property type="nucleotide sequence ID" value="NZ_SOGJ01000028.1"/>
</dbReference>
<evidence type="ECO:0000256" key="5">
    <source>
        <dbReference type="ARBA" id="ARBA00023244"/>
    </source>
</evidence>
<organism evidence="9 10">
    <name type="scientific">Cryobacterium breve</name>
    <dbReference type="NCBI Taxonomy" id="1259258"/>
    <lineage>
        <taxon>Bacteria</taxon>
        <taxon>Bacillati</taxon>
        <taxon>Actinomycetota</taxon>
        <taxon>Actinomycetes</taxon>
        <taxon>Micrococcales</taxon>
        <taxon>Microbacteriaceae</taxon>
        <taxon>Cryobacterium</taxon>
    </lineage>
</organism>
<keyword evidence="5 7" id="KW-0627">Porphyrin biosynthesis</keyword>
<evidence type="ECO:0000256" key="4">
    <source>
        <dbReference type="ARBA" id="ARBA00023239"/>
    </source>
</evidence>
<name>A0ABY2IZW2_9MICO</name>
<evidence type="ECO:0000256" key="7">
    <source>
        <dbReference type="HAMAP-Rule" id="MF_00323"/>
    </source>
</evidence>
<comment type="caution">
    <text evidence="7">Lacks conserved residue(s) required for the propagation of feature annotation.</text>
</comment>
<dbReference type="Pfam" id="PF00762">
    <property type="entry name" value="Ferrochelatase"/>
    <property type="match status" value="1"/>
</dbReference>
<evidence type="ECO:0000256" key="8">
    <source>
        <dbReference type="RuleBase" id="RU004185"/>
    </source>
</evidence>